<dbReference type="Gene3D" id="1.25.40.10">
    <property type="entry name" value="Tetratricopeptide repeat domain"/>
    <property type="match status" value="1"/>
</dbReference>
<dbReference type="SUPFAM" id="SSF48452">
    <property type="entry name" value="TPR-like"/>
    <property type="match status" value="1"/>
</dbReference>
<evidence type="ECO:0000256" key="8">
    <source>
        <dbReference type="ARBA" id="ARBA00034143"/>
    </source>
</evidence>
<evidence type="ECO:0000256" key="4">
    <source>
        <dbReference type="ARBA" id="ARBA00022803"/>
    </source>
</evidence>
<evidence type="ECO:0000256" key="2">
    <source>
        <dbReference type="ARBA" id="ARBA00022490"/>
    </source>
</evidence>
<comment type="caution">
    <text evidence="10">The sequence shown here is derived from an EMBL/GenBank/DDBJ whole genome shotgun (WGS) entry which is preliminary data.</text>
</comment>
<dbReference type="GO" id="GO:0005930">
    <property type="term" value="C:axoneme"/>
    <property type="evidence" value="ECO:0007669"/>
    <property type="project" value="UniProtKB-SubCell"/>
</dbReference>
<evidence type="ECO:0000256" key="3">
    <source>
        <dbReference type="ARBA" id="ARBA00022737"/>
    </source>
</evidence>
<dbReference type="PANTHER" id="PTHR23040">
    <property type="match status" value="1"/>
</dbReference>
<proteinExistence type="predicted"/>
<dbReference type="InterPro" id="IPR011990">
    <property type="entry name" value="TPR-like_helical_dom_sf"/>
</dbReference>
<dbReference type="InterPro" id="IPR040111">
    <property type="entry name" value="ODAD4"/>
</dbReference>
<dbReference type="AlphaFoldDB" id="A0AAV4JH79"/>
<evidence type="ECO:0000256" key="9">
    <source>
        <dbReference type="PROSITE-ProRule" id="PRU00339"/>
    </source>
</evidence>
<dbReference type="SMART" id="SM00028">
    <property type="entry name" value="TPR"/>
    <property type="match status" value="2"/>
</dbReference>
<gene>
    <name evidence="10" type="ORF">ElyMa_006886300</name>
</gene>
<keyword evidence="3" id="KW-0677">Repeat</keyword>
<dbReference type="PROSITE" id="PS50005">
    <property type="entry name" value="TPR"/>
    <property type="match status" value="1"/>
</dbReference>
<keyword evidence="11" id="KW-1185">Reference proteome</keyword>
<keyword evidence="2" id="KW-0963">Cytoplasm</keyword>
<dbReference type="InterPro" id="IPR019734">
    <property type="entry name" value="TPR_rpt"/>
</dbReference>
<dbReference type="Proteomes" id="UP000762676">
    <property type="component" value="Unassembled WGS sequence"/>
</dbReference>
<evidence type="ECO:0000256" key="1">
    <source>
        <dbReference type="ARBA" id="ARBA00004430"/>
    </source>
</evidence>
<evidence type="ECO:0000256" key="7">
    <source>
        <dbReference type="ARBA" id="ARBA00034139"/>
    </source>
</evidence>
<dbReference type="PANTHER" id="PTHR23040:SF1">
    <property type="entry name" value="OUTER DYNEIN ARM-DOCKING COMPLEX SUBUNIT 4"/>
    <property type="match status" value="1"/>
</dbReference>
<organism evidence="10 11">
    <name type="scientific">Elysia marginata</name>
    <dbReference type="NCBI Taxonomy" id="1093978"/>
    <lineage>
        <taxon>Eukaryota</taxon>
        <taxon>Metazoa</taxon>
        <taxon>Spiralia</taxon>
        <taxon>Lophotrochozoa</taxon>
        <taxon>Mollusca</taxon>
        <taxon>Gastropoda</taxon>
        <taxon>Heterobranchia</taxon>
        <taxon>Euthyneura</taxon>
        <taxon>Panpulmonata</taxon>
        <taxon>Sacoglossa</taxon>
        <taxon>Placobranchoidea</taxon>
        <taxon>Plakobranchidae</taxon>
        <taxon>Elysia</taxon>
    </lineage>
</organism>
<feature type="repeat" description="TPR" evidence="9">
    <location>
        <begin position="24"/>
        <end position="57"/>
    </location>
</feature>
<evidence type="ECO:0000256" key="6">
    <source>
        <dbReference type="ARBA" id="ARBA00023273"/>
    </source>
</evidence>
<name>A0AAV4JH79_9GAST</name>
<evidence type="ECO:0000313" key="11">
    <source>
        <dbReference type="Proteomes" id="UP000762676"/>
    </source>
</evidence>
<evidence type="ECO:0000313" key="10">
    <source>
        <dbReference type="EMBL" id="GFS19941.1"/>
    </source>
</evidence>
<keyword evidence="5" id="KW-0206">Cytoskeleton</keyword>
<dbReference type="EMBL" id="BMAT01013775">
    <property type="protein sequence ID" value="GFS19941.1"/>
    <property type="molecule type" value="Genomic_DNA"/>
</dbReference>
<keyword evidence="4 9" id="KW-0802">TPR repeat</keyword>
<accession>A0AAV4JH79</accession>
<sequence length="120" mass="13616">MAQAAVMERTATYTNLAPEARCLYDIYKKEGDVFYCRRKYKKALLSYNEALRLANHSAQTLVARSRCYMGIGMLAKALDDTEAALSISNTYLPVGSYSRTNRPFKKHCGDMVYKLCFSKC</sequence>
<comment type="subcellular location">
    <subcellularLocation>
        <location evidence="1">Cytoplasm</location>
        <location evidence="1">Cytoskeleton</location>
        <location evidence="1">Cilium axoneme</location>
    </subcellularLocation>
</comment>
<reference evidence="10 11" key="1">
    <citation type="journal article" date="2021" name="Elife">
        <title>Chloroplast acquisition without the gene transfer in kleptoplastic sea slugs, Plakobranchus ocellatus.</title>
        <authorList>
            <person name="Maeda T."/>
            <person name="Takahashi S."/>
            <person name="Yoshida T."/>
            <person name="Shimamura S."/>
            <person name="Takaki Y."/>
            <person name="Nagai Y."/>
            <person name="Toyoda A."/>
            <person name="Suzuki Y."/>
            <person name="Arimoto A."/>
            <person name="Ishii H."/>
            <person name="Satoh N."/>
            <person name="Nishiyama T."/>
            <person name="Hasebe M."/>
            <person name="Maruyama T."/>
            <person name="Minagawa J."/>
            <person name="Obokata J."/>
            <person name="Shigenobu S."/>
        </authorList>
    </citation>
    <scope>NUCLEOTIDE SEQUENCE [LARGE SCALE GENOMIC DNA]</scope>
</reference>
<protein>
    <recommendedName>
        <fullName evidence="7">Outer dynein arm-docking complex subunit 4</fullName>
    </recommendedName>
    <alternativeName>
        <fullName evidence="8">Tetratricopeptide repeat protein 25</fullName>
    </alternativeName>
</protein>
<evidence type="ECO:0000256" key="5">
    <source>
        <dbReference type="ARBA" id="ARBA00023212"/>
    </source>
</evidence>
<keyword evidence="6" id="KW-0966">Cell projection</keyword>